<evidence type="ECO:0000256" key="2">
    <source>
        <dbReference type="SAM" id="Phobius"/>
    </source>
</evidence>
<feature type="region of interest" description="Disordered" evidence="1">
    <location>
        <begin position="23"/>
        <end position="56"/>
    </location>
</feature>
<evidence type="ECO:0000313" key="4">
    <source>
        <dbReference type="Proteomes" id="UP000054144"/>
    </source>
</evidence>
<feature type="compositionally biased region" description="Basic residues" evidence="1">
    <location>
        <begin position="415"/>
        <end position="425"/>
    </location>
</feature>
<keyword evidence="4" id="KW-1185">Reference proteome</keyword>
<feature type="transmembrane region" description="Helical" evidence="2">
    <location>
        <begin position="183"/>
        <end position="206"/>
    </location>
</feature>
<name>A0A0D7AQE9_9AGAR</name>
<keyword evidence="2" id="KW-1133">Transmembrane helix</keyword>
<protein>
    <submittedName>
        <fullName evidence="3">Uncharacterized protein</fullName>
    </submittedName>
</protein>
<dbReference type="EMBL" id="KN881606">
    <property type="protein sequence ID" value="KIY53551.1"/>
    <property type="molecule type" value="Genomic_DNA"/>
</dbReference>
<sequence length="566" mass="59474">MTRYRPPDISAIVRPREQFDIGPDGSVYSIDSIDPNASEADSALSGNDENSHAMAVQSSNTAYQQTMVQSVSQKSSPVRSSSPVQSASSVDVASPVSVSSEVSLVLDTSFLPSTSTLSSSDVMTSTVTEVSTSTTLPTAQSPTTPQATLSATSLTAVDSAASSSSVSALPSVSASSSTHSPPFYIGVVLLIIISVACIAAVLAWFIRLRIHRHQRKHYAASVLSLPWGATRSHSPLTIGGKQFSDFRTRDTSNDVGLGIRGHGAPRGSLQVTNMVSGDIHSLSSTNASPVIASPVPFTTLQPSTTDLCRTPKAISSQYLNLDGVGLGTPWSTVPAENPPPSSMVSRLRDSWNRRSTPVLTAAPDVAPVRQLSVPVTTSNDWAATLRQSVCNALFFGGVHANSPLEDTPSPLPTRSARRSSARHSHVGSSNVELGSDGFVGGELVGLSWSPELQRPQPAAVYDDRPCHGVSRASTRSVLSNPHPVHPGGPHIPAFSRGSTLVIPSRVPTPGDVGYYESGVGLEDYGLDGSGGLSRMSSATSRVSRYNASEQLAQQLLTQRRQAAEQD</sequence>
<reference evidence="3 4" key="1">
    <citation type="journal article" date="2015" name="Fungal Genet. Biol.">
        <title>Evolution of novel wood decay mechanisms in Agaricales revealed by the genome sequences of Fistulina hepatica and Cylindrobasidium torrendii.</title>
        <authorList>
            <person name="Floudas D."/>
            <person name="Held B.W."/>
            <person name="Riley R."/>
            <person name="Nagy L.G."/>
            <person name="Koehler G."/>
            <person name="Ransdell A.S."/>
            <person name="Younus H."/>
            <person name="Chow J."/>
            <person name="Chiniquy J."/>
            <person name="Lipzen A."/>
            <person name="Tritt A."/>
            <person name="Sun H."/>
            <person name="Haridas S."/>
            <person name="LaButti K."/>
            <person name="Ohm R.A."/>
            <person name="Kues U."/>
            <person name="Blanchette R.A."/>
            <person name="Grigoriev I.V."/>
            <person name="Minto R.E."/>
            <person name="Hibbett D.S."/>
        </authorList>
    </citation>
    <scope>NUCLEOTIDE SEQUENCE [LARGE SCALE GENOMIC DNA]</scope>
    <source>
        <strain evidence="3 4">ATCC 64428</strain>
    </source>
</reference>
<feature type="region of interest" description="Disordered" evidence="1">
    <location>
        <begin position="68"/>
        <end position="92"/>
    </location>
</feature>
<dbReference type="AlphaFoldDB" id="A0A0D7AQE9"/>
<proteinExistence type="predicted"/>
<dbReference type="OrthoDB" id="3061923at2759"/>
<keyword evidence="2" id="KW-0472">Membrane</keyword>
<evidence type="ECO:0000313" key="3">
    <source>
        <dbReference type="EMBL" id="KIY53551.1"/>
    </source>
</evidence>
<gene>
    <name evidence="3" type="ORF">FISHEDRAFT_68766</name>
</gene>
<feature type="region of interest" description="Disordered" evidence="1">
    <location>
        <begin position="401"/>
        <end position="429"/>
    </location>
</feature>
<keyword evidence="2" id="KW-0812">Transmembrane</keyword>
<organism evidence="3 4">
    <name type="scientific">Fistulina hepatica ATCC 64428</name>
    <dbReference type="NCBI Taxonomy" id="1128425"/>
    <lineage>
        <taxon>Eukaryota</taxon>
        <taxon>Fungi</taxon>
        <taxon>Dikarya</taxon>
        <taxon>Basidiomycota</taxon>
        <taxon>Agaricomycotina</taxon>
        <taxon>Agaricomycetes</taxon>
        <taxon>Agaricomycetidae</taxon>
        <taxon>Agaricales</taxon>
        <taxon>Fistulinaceae</taxon>
        <taxon>Fistulina</taxon>
    </lineage>
</organism>
<accession>A0A0D7AQE9</accession>
<evidence type="ECO:0000256" key="1">
    <source>
        <dbReference type="SAM" id="MobiDB-lite"/>
    </source>
</evidence>
<dbReference type="Proteomes" id="UP000054144">
    <property type="component" value="Unassembled WGS sequence"/>
</dbReference>